<evidence type="ECO:0000256" key="1">
    <source>
        <dbReference type="SAM" id="MobiDB-lite"/>
    </source>
</evidence>
<feature type="region of interest" description="Disordered" evidence="1">
    <location>
        <begin position="115"/>
        <end position="188"/>
    </location>
</feature>
<evidence type="ECO:0000259" key="2">
    <source>
        <dbReference type="Pfam" id="PF20149"/>
    </source>
</evidence>
<evidence type="ECO:0000313" key="4">
    <source>
        <dbReference type="Proteomes" id="UP000703269"/>
    </source>
</evidence>
<reference evidence="3 4" key="1">
    <citation type="submission" date="2021-08" db="EMBL/GenBank/DDBJ databases">
        <title>Draft Genome Sequence of Phanerochaete sordida strain YK-624.</title>
        <authorList>
            <person name="Mori T."/>
            <person name="Dohra H."/>
            <person name="Suzuki T."/>
            <person name="Kawagishi H."/>
            <person name="Hirai H."/>
        </authorList>
    </citation>
    <scope>NUCLEOTIDE SEQUENCE [LARGE SCALE GENOMIC DNA]</scope>
    <source>
        <strain evidence="3 4">YK-624</strain>
    </source>
</reference>
<feature type="compositionally biased region" description="Polar residues" evidence="1">
    <location>
        <begin position="164"/>
        <end position="176"/>
    </location>
</feature>
<feature type="compositionally biased region" description="Polar residues" evidence="1">
    <location>
        <begin position="125"/>
        <end position="137"/>
    </location>
</feature>
<dbReference type="Proteomes" id="UP000703269">
    <property type="component" value="Unassembled WGS sequence"/>
</dbReference>
<feature type="region of interest" description="Disordered" evidence="1">
    <location>
        <begin position="1"/>
        <end position="41"/>
    </location>
</feature>
<dbReference type="EMBL" id="BPQB01000142">
    <property type="protein sequence ID" value="GJF00253.1"/>
    <property type="molecule type" value="Genomic_DNA"/>
</dbReference>
<sequence length="641" mass="69047">MPGQSSTEPSGFDFDEGQPQPTGFGHRQSCPTSVMAGIRAERDKRRQAAILGVATRQRNRAAAAAAAAAELATGNDTIPQPTTPTPPANNPQAREATPVALTLPASERNVLHRDELGPPHAQSAVPGTSAPNNSSAALQRLMNPSDGLSQLSWNRMSGGPASAQPHTPSPVGTSSVAPDAFDTFNSTPRHTLNAGTHVVPGGLADFAHQMFRFNDIDGGIQNNPGLSSPTSNTLDMQDIDFSAYLPPSDGPVTANSPANTQFRQVTASVQPRALGQLPQGTMPPPRAPGTPTPVRSDGPLLDDMRAINAPDLRRHRDDSSDSDSEDACTPSSTSAGKKRQRKSRSIKVLATPRATIISRAFPYLITAIVTEWAFPDDDLTEAMITDAFTDSLEALRKQGVQVDDVELVLTPEEYNMMKQRIKTARGEVRKSAKAIAAASFGFERTADDNTPECNVKKAKNLEKYQELMLPANKPPYATYSLRQGSTTGPFYNTAPIESVIWSTWYSDARSIGYHEPAFTQDNMVPWQAIALAATAIHYAIDEWQAGYQNGGQKGIKFTDSYRKVYEHHYQELQKYNSHWSTLEGGGLRTLQRELLTSIRSKTPGIRNANEETVAASTSPGLSDADFDAAAAAAGQSRRSGQ</sequence>
<feature type="compositionally biased region" description="Polar residues" evidence="1">
    <location>
        <begin position="146"/>
        <end position="155"/>
    </location>
</feature>
<dbReference type="OrthoDB" id="10676622at2759"/>
<dbReference type="InterPro" id="IPR045341">
    <property type="entry name" value="DUF6532"/>
</dbReference>
<name>A0A9P3GRN0_9APHY</name>
<proteinExistence type="predicted"/>
<dbReference type="AlphaFoldDB" id="A0A9P3GRN0"/>
<feature type="compositionally biased region" description="Pro residues" evidence="1">
    <location>
        <begin position="281"/>
        <end position="291"/>
    </location>
</feature>
<feature type="domain" description="DUF6532" evidence="2">
    <location>
        <begin position="365"/>
        <end position="575"/>
    </location>
</feature>
<dbReference type="Pfam" id="PF20149">
    <property type="entry name" value="DUF6532"/>
    <property type="match status" value="1"/>
</dbReference>
<feature type="region of interest" description="Disordered" evidence="1">
    <location>
        <begin position="275"/>
        <end position="346"/>
    </location>
</feature>
<feature type="region of interest" description="Disordered" evidence="1">
    <location>
        <begin position="608"/>
        <end position="641"/>
    </location>
</feature>
<accession>A0A9P3GRN0</accession>
<protein>
    <recommendedName>
        <fullName evidence="2">DUF6532 domain-containing protein</fullName>
    </recommendedName>
</protein>
<evidence type="ECO:0000313" key="3">
    <source>
        <dbReference type="EMBL" id="GJF00253.1"/>
    </source>
</evidence>
<keyword evidence="4" id="KW-1185">Reference proteome</keyword>
<organism evidence="3 4">
    <name type="scientific">Phanerochaete sordida</name>
    <dbReference type="NCBI Taxonomy" id="48140"/>
    <lineage>
        <taxon>Eukaryota</taxon>
        <taxon>Fungi</taxon>
        <taxon>Dikarya</taxon>
        <taxon>Basidiomycota</taxon>
        <taxon>Agaricomycotina</taxon>
        <taxon>Agaricomycetes</taxon>
        <taxon>Polyporales</taxon>
        <taxon>Phanerochaetaceae</taxon>
        <taxon>Phanerochaete</taxon>
    </lineage>
</organism>
<gene>
    <name evidence="3" type="ORF">PsYK624_165360</name>
</gene>
<feature type="region of interest" description="Disordered" evidence="1">
    <location>
        <begin position="65"/>
        <end position="93"/>
    </location>
</feature>
<comment type="caution">
    <text evidence="3">The sequence shown here is derived from an EMBL/GenBank/DDBJ whole genome shotgun (WGS) entry which is preliminary data.</text>
</comment>
<feature type="compositionally biased region" description="Basic residues" evidence="1">
    <location>
        <begin position="336"/>
        <end position="345"/>
    </location>
</feature>